<name>A0A936Z533_9BURK</name>
<dbReference type="InterPro" id="IPR009057">
    <property type="entry name" value="Homeodomain-like_sf"/>
</dbReference>
<keyword evidence="3" id="KW-0808">Transferase</keyword>
<keyword evidence="4" id="KW-1185">Reference proteome</keyword>
<reference evidence="3 4" key="1">
    <citation type="journal article" date="2017" name="Int. J. Syst. Evol. Microbiol.">
        <title>Ramlibacter monticola sp. nov., isolated from forest soil.</title>
        <authorList>
            <person name="Chaudhary D.K."/>
            <person name="Kim J."/>
        </authorList>
    </citation>
    <scope>NUCLEOTIDE SEQUENCE [LARGE SCALE GENOMIC DNA]</scope>
    <source>
        <strain evidence="3 4">KACC 19175</strain>
    </source>
</reference>
<dbReference type="Pfam" id="PF01590">
    <property type="entry name" value="GAF"/>
    <property type="match status" value="1"/>
</dbReference>
<dbReference type="PRINTS" id="PR01590">
    <property type="entry name" value="HTHFIS"/>
</dbReference>
<evidence type="ECO:0000313" key="4">
    <source>
        <dbReference type="Proteomes" id="UP000599109"/>
    </source>
</evidence>
<dbReference type="Pfam" id="PF02954">
    <property type="entry name" value="HTH_8"/>
    <property type="match status" value="1"/>
</dbReference>
<dbReference type="InterPro" id="IPR003018">
    <property type="entry name" value="GAF"/>
</dbReference>
<gene>
    <name evidence="3" type="ORF">JJ685_27845</name>
</gene>
<proteinExistence type="predicted"/>
<evidence type="ECO:0000259" key="2">
    <source>
        <dbReference type="Pfam" id="PF02954"/>
    </source>
</evidence>
<comment type="caution">
    <text evidence="3">The sequence shown here is derived from an EMBL/GenBank/DDBJ whole genome shotgun (WGS) entry which is preliminary data.</text>
</comment>
<dbReference type="Gene3D" id="1.10.10.60">
    <property type="entry name" value="Homeodomain-like"/>
    <property type="match status" value="1"/>
</dbReference>
<accession>A0A936Z533</accession>
<dbReference type="Gene3D" id="3.30.450.40">
    <property type="match status" value="1"/>
</dbReference>
<sequence length="375" mass="40729">MTVPGLAAAHDRLQQIERVRQAVLEEGRSMTEVLVHAWYDGTWIERSWRRCLDSGQRPEYDVGFELVPRQQEKRVGEANHTLVAAARPVLEQLGRAIASTRYFAILTNREGVVVDTHGPIDMADPRANAIARIGVDLSERAVGTTAIGAALSELQPVWLHRGEHFFHATSCYSCAGAPLFGPDGQCVGMLDLTGIDASERPELKHLVAQSARSIENALALSRPHKLVLRLNWPGRLLGDDDDGIVCLDRDGWVTGSNGAARQMLAGLTQAGGGAVHCSELFAQPWEPLYDIARAGEVTPVEVPLWSGLRLSCLAQVAGSTRTGAGPRLPLRDVEIALIRKAVSDARGNVMEAARALGISRATVYRKLSQKPPVRE</sequence>
<dbReference type="EMBL" id="JAEQNE010000011">
    <property type="protein sequence ID" value="MBL0394978.1"/>
    <property type="molecule type" value="Genomic_DNA"/>
</dbReference>
<feature type="domain" description="GAF" evidence="1">
    <location>
        <begin position="83"/>
        <end position="218"/>
    </location>
</feature>
<dbReference type="InterPro" id="IPR002197">
    <property type="entry name" value="HTH_Fis"/>
</dbReference>
<dbReference type="InterPro" id="IPR029016">
    <property type="entry name" value="GAF-like_dom_sf"/>
</dbReference>
<dbReference type="SUPFAM" id="SSF46689">
    <property type="entry name" value="Homeodomain-like"/>
    <property type="match status" value="1"/>
</dbReference>
<protein>
    <submittedName>
        <fullName evidence="3">Histidine kinase</fullName>
    </submittedName>
</protein>
<organism evidence="3 4">
    <name type="scientific">Ramlibacter monticola</name>
    <dbReference type="NCBI Taxonomy" id="1926872"/>
    <lineage>
        <taxon>Bacteria</taxon>
        <taxon>Pseudomonadati</taxon>
        <taxon>Pseudomonadota</taxon>
        <taxon>Betaproteobacteria</taxon>
        <taxon>Burkholderiales</taxon>
        <taxon>Comamonadaceae</taxon>
        <taxon>Ramlibacter</taxon>
    </lineage>
</organism>
<dbReference type="Proteomes" id="UP000599109">
    <property type="component" value="Unassembled WGS sequence"/>
</dbReference>
<dbReference type="GO" id="GO:0016301">
    <property type="term" value="F:kinase activity"/>
    <property type="evidence" value="ECO:0007669"/>
    <property type="project" value="UniProtKB-KW"/>
</dbReference>
<evidence type="ECO:0000259" key="1">
    <source>
        <dbReference type="Pfam" id="PF01590"/>
    </source>
</evidence>
<keyword evidence="3" id="KW-0418">Kinase</keyword>
<evidence type="ECO:0000313" key="3">
    <source>
        <dbReference type="EMBL" id="MBL0394978.1"/>
    </source>
</evidence>
<feature type="domain" description="DNA binding HTH" evidence="2">
    <location>
        <begin position="330"/>
        <end position="368"/>
    </location>
</feature>
<dbReference type="AlphaFoldDB" id="A0A936Z533"/>
<dbReference type="RefSeq" id="WP_201677651.1">
    <property type="nucleotide sequence ID" value="NZ_JAEQNE010000011.1"/>
</dbReference>
<dbReference type="SUPFAM" id="SSF55781">
    <property type="entry name" value="GAF domain-like"/>
    <property type="match status" value="1"/>
</dbReference>
<dbReference type="GO" id="GO:0043565">
    <property type="term" value="F:sequence-specific DNA binding"/>
    <property type="evidence" value="ECO:0007669"/>
    <property type="project" value="InterPro"/>
</dbReference>